<dbReference type="PANTHER" id="PTHR30086">
    <property type="entry name" value="ARGININE EXPORTER PROTEIN ARGO"/>
    <property type="match status" value="1"/>
</dbReference>
<feature type="transmembrane region" description="Helical" evidence="6">
    <location>
        <begin position="146"/>
        <end position="170"/>
    </location>
</feature>
<dbReference type="PIRSF" id="PIRSF006324">
    <property type="entry name" value="LeuE"/>
    <property type="match status" value="1"/>
</dbReference>
<feature type="transmembrane region" description="Helical" evidence="6">
    <location>
        <begin position="68"/>
        <end position="89"/>
    </location>
</feature>
<reference evidence="7 8" key="1">
    <citation type="submission" date="2019-09" db="EMBL/GenBank/DDBJ databases">
        <title>Parvibaculum sedimenti sp. nov., isolated from sediment.</title>
        <authorList>
            <person name="Wang Y."/>
        </authorList>
    </citation>
    <scope>NUCLEOTIDE SEQUENCE [LARGE SCALE GENOMIC DNA]</scope>
    <source>
        <strain evidence="7 8">HXT-9</strain>
    </source>
</reference>
<keyword evidence="4 6" id="KW-1133">Transmembrane helix</keyword>
<evidence type="ECO:0000256" key="4">
    <source>
        <dbReference type="ARBA" id="ARBA00022989"/>
    </source>
</evidence>
<comment type="subcellular location">
    <subcellularLocation>
        <location evidence="1">Cell membrane</location>
        <topology evidence="1">Multi-pass membrane protein</topology>
    </subcellularLocation>
</comment>
<dbReference type="GO" id="GO:0015171">
    <property type="term" value="F:amino acid transmembrane transporter activity"/>
    <property type="evidence" value="ECO:0007669"/>
    <property type="project" value="TreeGrafter"/>
</dbReference>
<keyword evidence="3 6" id="KW-0812">Transmembrane</keyword>
<evidence type="ECO:0000313" key="7">
    <source>
        <dbReference type="EMBL" id="KAB7738499.1"/>
    </source>
</evidence>
<comment type="caution">
    <text evidence="7">The sequence shown here is derived from an EMBL/GenBank/DDBJ whole genome shotgun (WGS) entry which is preliminary data.</text>
</comment>
<dbReference type="Pfam" id="PF01810">
    <property type="entry name" value="LysE"/>
    <property type="match status" value="1"/>
</dbReference>
<feature type="transmembrane region" description="Helical" evidence="6">
    <location>
        <begin position="6"/>
        <end position="29"/>
    </location>
</feature>
<gene>
    <name evidence="7" type="ORF">F2P47_16990</name>
</gene>
<evidence type="ECO:0000256" key="1">
    <source>
        <dbReference type="ARBA" id="ARBA00004651"/>
    </source>
</evidence>
<proteinExistence type="predicted"/>
<evidence type="ECO:0000256" key="5">
    <source>
        <dbReference type="ARBA" id="ARBA00023136"/>
    </source>
</evidence>
<dbReference type="AlphaFoldDB" id="A0A6N6VE25"/>
<feature type="transmembrane region" description="Helical" evidence="6">
    <location>
        <begin position="191"/>
        <end position="207"/>
    </location>
</feature>
<dbReference type="RefSeq" id="WP_152217584.1">
    <property type="nucleotide sequence ID" value="NZ_JBAQYD010000119.1"/>
</dbReference>
<keyword evidence="5 6" id="KW-0472">Membrane</keyword>
<accession>A0A6N6VE25</accession>
<feature type="transmembrane region" description="Helical" evidence="6">
    <location>
        <begin position="41"/>
        <end position="62"/>
    </location>
</feature>
<dbReference type="InterPro" id="IPR001123">
    <property type="entry name" value="LeuE-type"/>
</dbReference>
<evidence type="ECO:0000313" key="8">
    <source>
        <dbReference type="Proteomes" id="UP000468901"/>
    </source>
</evidence>
<name>A0A6N6VE25_9HYPH</name>
<evidence type="ECO:0000256" key="2">
    <source>
        <dbReference type="ARBA" id="ARBA00022475"/>
    </source>
</evidence>
<dbReference type="PANTHER" id="PTHR30086:SF20">
    <property type="entry name" value="ARGININE EXPORTER PROTEIN ARGO-RELATED"/>
    <property type="match status" value="1"/>
</dbReference>
<evidence type="ECO:0000256" key="3">
    <source>
        <dbReference type="ARBA" id="ARBA00022692"/>
    </source>
</evidence>
<organism evidence="7 8">
    <name type="scientific">Parvibaculum sedimenti</name>
    <dbReference type="NCBI Taxonomy" id="2608632"/>
    <lineage>
        <taxon>Bacteria</taxon>
        <taxon>Pseudomonadati</taxon>
        <taxon>Pseudomonadota</taxon>
        <taxon>Alphaproteobacteria</taxon>
        <taxon>Hyphomicrobiales</taxon>
        <taxon>Parvibaculaceae</taxon>
        <taxon>Parvibaculum</taxon>
    </lineage>
</organism>
<dbReference type="GO" id="GO:0005886">
    <property type="term" value="C:plasma membrane"/>
    <property type="evidence" value="ECO:0007669"/>
    <property type="project" value="UniProtKB-SubCell"/>
</dbReference>
<feature type="transmembrane region" description="Helical" evidence="6">
    <location>
        <begin position="118"/>
        <end position="140"/>
    </location>
</feature>
<dbReference type="EMBL" id="WESC01000021">
    <property type="protein sequence ID" value="KAB7738499.1"/>
    <property type="molecule type" value="Genomic_DNA"/>
</dbReference>
<sequence length="208" mass="22180">MVPSELYLAFIGATLLLCVIPGPVVTYLVAVGIRQGWRDALIGLAGCSTAITIHMVLVVASLDTLLVALGPWTGILQLIGAAYIVWLGISAWRTPITSEGGDTAQTPRLKPAVVYRRGLLVSITNPKTLIFYAAFFPQFIAPDRPALPQLLVLALTFITISALSDGTYAIASGHLAPYLKSPRAQLIRNRITGIVFALTGLTLALTRS</sequence>
<keyword evidence="2" id="KW-1003">Cell membrane</keyword>
<protein>
    <submittedName>
        <fullName evidence="7">LysE family translocator</fullName>
    </submittedName>
</protein>
<keyword evidence="8" id="KW-1185">Reference proteome</keyword>
<dbReference type="Proteomes" id="UP000468901">
    <property type="component" value="Unassembled WGS sequence"/>
</dbReference>
<evidence type="ECO:0000256" key="6">
    <source>
        <dbReference type="SAM" id="Phobius"/>
    </source>
</evidence>